<feature type="transmembrane region" description="Helical" evidence="1">
    <location>
        <begin position="12"/>
        <end position="31"/>
    </location>
</feature>
<dbReference type="GO" id="GO:0009055">
    <property type="term" value="F:electron transfer activity"/>
    <property type="evidence" value="ECO:0007669"/>
    <property type="project" value="InterPro"/>
</dbReference>
<dbReference type="SUPFAM" id="SSF46626">
    <property type="entry name" value="Cytochrome c"/>
    <property type="match status" value="1"/>
</dbReference>
<keyword evidence="1" id="KW-1133">Transmembrane helix</keyword>
<dbReference type="EMBL" id="FZPD01000002">
    <property type="protein sequence ID" value="SNS73647.1"/>
    <property type="molecule type" value="Genomic_DNA"/>
</dbReference>
<proteinExistence type="predicted"/>
<gene>
    <name evidence="2" type="ORF">SAMN05421640_1046</name>
</gene>
<evidence type="ECO:0000313" key="2">
    <source>
        <dbReference type="EMBL" id="SNS73647.1"/>
    </source>
</evidence>
<dbReference type="Gene3D" id="1.10.760.10">
    <property type="entry name" value="Cytochrome c-like domain"/>
    <property type="match status" value="1"/>
</dbReference>
<dbReference type="AlphaFoldDB" id="A0A239GWY2"/>
<name>A0A239GWY2_EKHLU</name>
<keyword evidence="1" id="KW-0812">Transmembrane</keyword>
<dbReference type="GO" id="GO:0020037">
    <property type="term" value="F:heme binding"/>
    <property type="evidence" value="ECO:0007669"/>
    <property type="project" value="InterPro"/>
</dbReference>
<organism evidence="2 3">
    <name type="scientific">Ekhidna lutea</name>
    <dbReference type="NCBI Taxonomy" id="447679"/>
    <lineage>
        <taxon>Bacteria</taxon>
        <taxon>Pseudomonadati</taxon>
        <taxon>Bacteroidota</taxon>
        <taxon>Cytophagia</taxon>
        <taxon>Cytophagales</taxon>
        <taxon>Reichenbachiellaceae</taxon>
        <taxon>Ekhidna</taxon>
    </lineage>
</organism>
<accession>A0A239GWY2</accession>
<dbReference type="OrthoDB" id="9805828at2"/>
<protein>
    <recommendedName>
        <fullName evidence="4">Sulfite dehydrogenase (Cytochrome) subunit SorB</fullName>
    </recommendedName>
</protein>
<dbReference type="InterPro" id="IPR036909">
    <property type="entry name" value="Cyt_c-like_dom_sf"/>
</dbReference>
<keyword evidence="1" id="KW-0472">Membrane</keyword>
<evidence type="ECO:0000313" key="3">
    <source>
        <dbReference type="Proteomes" id="UP000198393"/>
    </source>
</evidence>
<sequence>MDNKQYIRILKQVVVILKAAIFSLILLLVLVMDMGYNLLKKEFNNDRTVAAERVEAPEIVNGVHVRTGLVEGEGLDLVIQNCTTCHSSKLITQNRMTKTGWQSTIQWMQETQNLWDLGDQEAPIINYLAANYAPQKKGRRARLENIEWYEME</sequence>
<evidence type="ECO:0008006" key="4">
    <source>
        <dbReference type="Google" id="ProtNLM"/>
    </source>
</evidence>
<dbReference type="RefSeq" id="WP_089355809.1">
    <property type="nucleotide sequence ID" value="NZ_FZPD01000002.1"/>
</dbReference>
<keyword evidence="3" id="KW-1185">Reference proteome</keyword>
<dbReference type="Proteomes" id="UP000198393">
    <property type="component" value="Unassembled WGS sequence"/>
</dbReference>
<evidence type="ECO:0000256" key="1">
    <source>
        <dbReference type="SAM" id="Phobius"/>
    </source>
</evidence>
<reference evidence="2 3" key="1">
    <citation type="submission" date="2017-06" db="EMBL/GenBank/DDBJ databases">
        <authorList>
            <person name="Kim H.J."/>
            <person name="Triplett B.A."/>
        </authorList>
    </citation>
    <scope>NUCLEOTIDE SEQUENCE [LARGE SCALE GENOMIC DNA]</scope>
    <source>
        <strain evidence="2 3">DSM 19307</strain>
    </source>
</reference>